<evidence type="ECO:0008006" key="4">
    <source>
        <dbReference type="Google" id="ProtNLM"/>
    </source>
</evidence>
<dbReference type="PANTHER" id="PTHR11927:SF9">
    <property type="entry name" value="L-FUCOSYLTRANSFERASE"/>
    <property type="match status" value="1"/>
</dbReference>
<comment type="caution">
    <text evidence="3">The sequence shown here is derived from an EMBL/GenBank/DDBJ whole genome shotgun (WGS) entry which is preliminary data.</text>
</comment>
<name>A0A644TPG3_9ZZZZ</name>
<reference evidence="3" key="1">
    <citation type="submission" date="2019-08" db="EMBL/GenBank/DDBJ databases">
        <authorList>
            <person name="Kucharzyk K."/>
            <person name="Murdoch R.W."/>
            <person name="Higgins S."/>
            <person name="Loffler F."/>
        </authorList>
    </citation>
    <scope>NUCLEOTIDE SEQUENCE</scope>
</reference>
<dbReference type="Pfam" id="PF01531">
    <property type="entry name" value="Glyco_transf_11"/>
    <property type="match status" value="1"/>
</dbReference>
<sequence>MIILGYRTGQLGNRLFVYAYFIANAMAHKYKVLNPSFDEYGRYFKYLSRNNIVGYPEGKWYPRKFMLFIFKVVFKFMHIVNKKQLGNRFLKFYYLEESKDCDLQSKEFLMLVKSTKFLVIQGWGYRDDKSFNKYADELREYFDIHDYHVNNIRILIADARKKGEILIGLHIRRGDYRYFQDGRYFYSDDEYRSVMKKIETLFFPQNVSWIICSNETIEDSFYDFSYTLGNNHLIEDMYTFSQCDYIVGAPSTYTAWASFYGKKPIYFIEEIEHVVSLDDFKVVGS</sequence>
<evidence type="ECO:0000256" key="1">
    <source>
        <dbReference type="ARBA" id="ARBA00022676"/>
    </source>
</evidence>
<accession>A0A644TPG3</accession>
<evidence type="ECO:0000313" key="3">
    <source>
        <dbReference type="EMBL" id="MPL68878.1"/>
    </source>
</evidence>
<protein>
    <recommendedName>
        <fullName evidence="4">O-antigen biosynthesis glycosyltransferase WbnK</fullName>
    </recommendedName>
</protein>
<gene>
    <name evidence="3" type="ORF">SDC9_14611</name>
</gene>
<proteinExistence type="predicted"/>
<dbReference type="PANTHER" id="PTHR11927">
    <property type="entry name" value="GALACTOSIDE 2-L-FUCOSYLTRANSFERASE"/>
    <property type="match status" value="1"/>
</dbReference>
<keyword evidence="2" id="KW-0808">Transferase</keyword>
<dbReference type="GO" id="GO:0016020">
    <property type="term" value="C:membrane"/>
    <property type="evidence" value="ECO:0007669"/>
    <property type="project" value="InterPro"/>
</dbReference>
<dbReference type="InterPro" id="IPR002516">
    <property type="entry name" value="Glyco_trans_11"/>
</dbReference>
<dbReference type="AlphaFoldDB" id="A0A644TPG3"/>
<organism evidence="3">
    <name type="scientific">bioreactor metagenome</name>
    <dbReference type="NCBI Taxonomy" id="1076179"/>
    <lineage>
        <taxon>unclassified sequences</taxon>
        <taxon>metagenomes</taxon>
        <taxon>ecological metagenomes</taxon>
    </lineage>
</organism>
<evidence type="ECO:0000256" key="2">
    <source>
        <dbReference type="ARBA" id="ARBA00022679"/>
    </source>
</evidence>
<dbReference type="GO" id="GO:0008107">
    <property type="term" value="F:galactoside 2-alpha-L-fucosyltransferase activity"/>
    <property type="evidence" value="ECO:0007669"/>
    <property type="project" value="InterPro"/>
</dbReference>
<keyword evidence="1" id="KW-0328">Glycosyltransferase</keyword>
<dbReference type="GO" id="GO:0005975">
    <property type="term" value="P:carbohydrate metabolic process"/>
    <property type="evidence" value="ECO:0007669"/>
    <property type="project" value="InterPro"/>
</dbReference>
<dbReference type="EMBL" id="VSSQ01000044">
    <property type="protein sequence ID" value="MPL68878.1"/>
    <property type="molecule type" value="Genomic_DNA"/>
</dbReference>